<evidence type="ECO:0000256" key="1">
    <source>
        <dbReference type="SAM" id="MobiDB-lite"/>
    </source>
</evidence>
<proteinExistence type="predicted"/>
<feature type="region of interest" description="Disordered" evidence="1">
    <location>
        <begin position="42"/>
        <end position="67"/>
    </location>
</feature>
<keyword evidence="4" id="KW-1185">Reference proteome</keyword>
<dbReference type="EMBL" id="CADCXU010011044">
    <property type="protein sequence ID" value="CAB0001526.1"/>
    <property type="molecule type" value="Genomic_DNA"/>
</dbReference>
<gene>
    <name evidence="3" type="ORF">NTEN_LOCUS22893</name>
    <name evidence="2" type="ORF">NTEN_LOCUS7313</name>
</gene>
<evidence type="ECO:0000313" key="4">
    <source>
        <dbReference type="Proteomes" id="UP000479000"/>
    </source>
</evidence>
<name>A0A6H5HLZ6_9HEMI</name>
<evidence type="ECO:0000313" key="3">
    <source>
        <dbReference type="EMBL" id="CAB0019181.1"/>
    </source>
</evidence>
<protein>
    <submittedName>
        <fullName evidence="3">Uncharacterized protein</fullName>
    </submittedName>
</protein>
<dbReference type="EMBL" id="CADCXU010033873">
    <property type="protein sequence ID" value="CAB0019181.1"/>
    <property type="molecule type" value="Genomic_DNA"/>
</dbReference>
<sequence length="67" mass="6945">QDEVDLPEFTATREPTLSVQTTCSRKSSGTKSWNSVKSDGFHGGLTHLPQPGGAAGGNGLLVSPNGY</sequence>
<reference evidence="3 4" key="1">
    <citation type="submission" date="2020-02" db="EMBL/GenBank/DDBJ databases">
        <authorList>
            <person name="Ferguson B K."/>
        </authorList>
    </citation>
    <scope>NUCLEOTIDE SEQUENCE [LARGE SCALE GENOMIC DNA]</scope>
</reference>
<dbReference type="Proteomes" id="UP000479000">
    <property type="component" value="Unassembled WGS sequence"/>
</dbReference>
<feature type="non-terminal residue" evidence="3">
    <location>
        <position position="1"/>
    </location>
</feature>
<accession>A0A6H5HLZ6</accession>
<dbReference type="AlphaFoldDB" id="A0A6H5HLZ6"/>
<organism evidence="3 4">
    <name type="scientific">Nesidiocoris tenuis</name>
    <dbReference type="NCBI Taxonomy" id="355587"/>
    <lineage>
        <taxon>Eukaryota</taxon>
        <taxon>Metazoa</taxon>
        <taxon>Ecdysozoa</taxon>
        <taxon>Arthropoda</taxon>
        <taxon>Hexapoda</taxon>
        <taxon>Insecta</taxon>
        <taxon>Pterygota</taxon>
        <taxon>Neoptera</taxon>
        <taxon>Paraneoptera</taxon>
        <taxon>Hemiptera</taxon>
        <taxon>Heteroptera</taxon>
        <taxon>Panheteroptera</taxon>
        <taxon>Cimicomorpha</taxon>
        <taxon>Miridae</taxon>
        <taxon>Dicyphina</taxon>
        <taxon>Nesidiocoris</taxon>
    </lineage>
</organism>
<evidence type="ECO:0000313" key="2">
    <source>
        <dbReference type="EMBL" id="CAB0001526.1"/>
    </source>
</evidence>